<dbReference type="EMBL" id="JAXCLW010000013">
    <property type="protein sequence ID" value="MDY0885759.1"/>
    <property type="molecule type" value="Genomic_DNA"/>
</dbReference>
<dbReference type="PANTHER" id="PTHR31480">
    <property type="entry name" value="BIFUNCTIONAL LYCOPENE CYCLASE/PHYTOENE SYNTHASE"/>
    <property type="match status" value="1"/>
</dbReference>
<dbReference type="NCBIfam" id="TIGR03465">
    <property type="entry name" value="HpnD"/>
    <property type="match status" value="1"/>
</dbReference>
<protein>
    <submittedName>
        <fullName evidence="2">Presqualene diphosphate synthase HpnD</fullName>
        <ecNumber evidence="2">2.5.1.103</ecNumber>
    </submittedName>
</protein>
<dbReference type="SUPFAM" id="SSF48576">
    <property type="entry name" value="Terpenoid synthases"/>
    <property type="match status" value="1"/>
</dbReference>
<gene>
    <name evidence="2" type="primary">hpnD</name>
    <name evidence="2" type="ORF">SMD27_23175</name>
</gene>
<dbReference type="InterPro" id="IPR033904">
    <property type="entry name" value="Trans_IPPS_HH"/>
</dbReference>
<evidence type="ECO:0000313" key="3">
    <source>
        <dbReference type="Proteomes" id="UP001279642"/>
    </source>
</evidence>
<evidence type="ECO:0000256" key="1">
    <source>
        <dbReference type="ARBA" id="ARBA00022679"/>
    </source>
</evidence>
<dbReference type="SFLD" id="SFLDS00005">
    <property type="entry name" value="Isoprenoid_Synthase_Type_I"/>
    <property type="match status" value="1"/>
</dbReference>
<sequence>MTADIDNALTEEIAAKVRAAGTSFYSAMRLLAPDRRNAMYAIYAFCREVDDIADDDGLTDQERHRRLTEWRIEIDRLYRGEPQHPVARALFPYMQMFDLRRDDFIAVIDGMEMDAVVIQAPSLAELDLYCDRVASAVGRLSVRAFGTREPQADTVAHHLGRALQLTNILRDLSEDASRDRLYLPREVLQQHGIDATQPQAVLKHPNLRAVCRDMAAKAENHFVKAQAAMRQCSKQAMRPAAVMGAMYHAILDKLIAADWRDLTQPVSVPKWRKLWIALRYGFL</sequence>
<dbReference type="Proteomes" id="UP001279642">
    <property type="component" value="Unassembled WGS sequence"/>
</dbReference>
<proteinExistence type="predicted"/>
<dbReference type="RefSeq" id="WP_320510834.1">
    <property type="nucleotide sequence ID" value="NZ_JAXCLW010000013.1"/>
</dbReference>
<keyword evidence="1 2" id="KW-0808">Transferase</keyword>
<dbReference type="PROSITE" id="PS01045">
    <property type="entry name" value="SQUALEN_PHYTOEN_SYN_2"/>
    <property type="match status" value="1"/>
</dbReference>
<dbReference type="GO" id="GO:0016740">
    <property type="term" value="F:transferase activity"/>
    <property type="evidence" value="ECO:0007669"/>
    <property type="project" value="UniProtKB-KW"/>
</dbReference>
<name>A0ABU5EJ21_9PROT</name>
<dbReference type="EC" id="2.5.1.103" evidence="2"/>
<dbReference type="Pfam" id="PF00494">
    <property type="entry name" value="SQS_PSY"/>
    <property type="match status" value="1"/>
</dbReference>
<dbReference type="InterPro" id="IPR019845">
    <property type="entry name" value="Squalene/phytoene_synthase_CS"/>
</dbReference>
<comment type="caution">
    <text evidence="2">The sequence shown here is derived from an EMBL/GenBank/DDBJ whole genome shotgun (WGS) entry which is preliminary data.</text>
</comment>
<dbReference type="InterPro" id="IPR044843">
    <property type="entry name" value="Trans_IPPS_bact-type"/>
</dbReference>
<organism evidence="2 3">
    <name type="scientific">Dongia soli</name>
    <dbReference type="NCBI Taxonomy" id="600628"/>
    <lineage>
        <taxon>Bacteria</taxon>
        <taxon>Pseudomonadati</taxon>
        <taxon>Pseudomonadota</taxon>
        <taxon>Alphaproteobacteria</taxon>
        <taxon>Rhodospirillales</taxon>
        <taxon>Dongiaceae</taxon>
        <taxon>Dongia</taxon>
    </lineage>
</organism>
<dbReference type="InterPro" id="IPR017828">
    <property type="entry name" value="SQ_synth_HpnD-like"/>
</dbReference>
<dbReference type="InterPro" id="IPR008949">
    <property type="entry name" value="Isoprenoid_synthase_dom_sf"/>
</dbReference>
<reference evidence="2 3" key="1">
    <citation type="journal article" date="2016" name="Antonie Van Leeuwenhoek">
        <title>Dongia soli sp. nov., isolated from soil from Dokdo, Korea.</title>
        <authorList>
            <person name="Kim D.U."/>
            <person name="Lee H."/>
            <person name="Kim H."/>
            <person name="Kim S.G."/>
            <person name="Ka J.O."/>
        </authorList>
    </citation>
    <scope>NUCLEOTIDE SEQUENCE [LARGE SCALE GENOMIC DNA]</scope>
    <source>
        <strain evidence="2 3">D78</strain>
    </source>
</reference>
<dbReference type="Gene3D" id="1.10.600.10">
    <property type="entry name" value="Farnesyl Diphosphate Synthase"/>
    <property type="match status" value="1"/>
</dbReference>
<evidence type="ECO:0000313" key="2">
    <source>
        <dbReference type="EMBL" id="MDY0885759.1"/>
    </source>
</evidence>
<keyword evidence="3" id="KW-1185">Reference proteome</keyword>
<dbReference type="CDD" id="cd00683">
    <property type="entry name" value="Trans_IPPS_HH"/>
    <property type="match status" value="1"/>
</dbReference>
<dbReference type="SFLD" id="SFLDG01212">
    <property type="entry name" value="Phytoene_synthase_like"/>
    <property type="match status" value="1"/>
</dbReference>
<accession>A0ABU5EJ21</accession>
<dbReference type="SFLD" id="SFLDG01018">
    <property type="entry name" value="Squalene/Phytoene_Synthase_Lik"/>
    <property type="match status" value="1"/>
</dbReference>
<dbReference type="InterPro" id="IPR002060">
    <property type="entry name" value="Squ/phyt_synthse"/>
</dbReference>